<keyword evidence="5" id="KW-0539">Nucleus</keyword>
<feature type="compositionally biased region" description="Low complexity" evidence="6">
    <location>
        <begin position="1820"/>
        <end position="1833"/>
    </location>
</feature>
<feature type="region of interest" description="Disordered" evidence="6">
    <location>
        <begin position="360"/>
        <end position="461"/>
    </location>
</feature>
<dbReference type="GO" id="GO:0000417">
    <property type="term" value="C:HIR complex"/>
    <property type="evidence" value="ECO:0007669"/>
    <property type="project" value="TreeGrafter"/>
</dbReference>
<feature type="compositionally biased region" description="Basic and acidic residues" evidence="6">
    <location>
        <begin position="1783"/>
        <end position="1792"/>
    </location>
</feature>
<feature type="compositionally biased region" description="Basic and acidic residues" evidence="6">
    <location>
        <begin position="1866"/>
        <end position="1875"/>
    </location>
</feature>
<evidence type="ECO:0000256" key="1">
    <source>
        <dbReference type="ARBA" id="ARBA00002687"/>
    </source>
</evidence>
<comment type="function">
    <text evidence="1">Has a role in a nucleosome assembly pathway that is required for the integrity of heterochromatin and proper chromosome segregation.</text>
</comment>
<comment type="similarity">
    <text evidence="3">Belongs to the HIR3 family.</text>
</comment>
<protein>
    <recommendedName>
        <fullName evidence="4">Histone transcription regulator 3 homolog</fullName>
    </recommendedName>
</protein>
<dbReference type="InterPro" id="IPR033053">
    <property type="entry name" value="Hir3/CABIN1"/>
</dbReference>
<dbReference type="PANTHER" id="PTHR15502">
    <property type="entry name" value="CALCINEURIN-BINDING PROTEIN CABIN 1-RELATED"/>
    <property type="match status" value="1"/>
</dbReference>
<proteinExistence type="inferred from homology"/>
<feature type="compositionally biased region" description="Basic and acidic residues" evidence="6">
    <location>
        <begin position="337"/>
        <end position="347"/>
    </location>
</feature>
<evidence type="ECO:0000256" key="6">
    <source>
        <dbReference type="SAM" id="MobiDB-lite"/>
    </source>
</evidence>
<feature type="compositionally biased region" description="Basic and acidic residues" evidence="6">
    <location>
        <begin position="391"/>
        <end position="400"/>
    </location>
</feature>
<comment type="subcellular location">
    <subcellularLocation>
        <location evidence="2">Nucleus</location>
    </subcellularLocation>
</comment>
<evidence type="ECO:0000256" key="2">
    <source>
        <dbReference type="ARBA" id="ARBA00004123"/>
    </source>
</evidence>
<organism evidence="7 8">
    <name type="scientific">Penicillium atrosanguineum</name>
    <dbReference type="NCBI Taxonomy" id="1132637"/>
    <lineage>
        <taxon>Eukaryota</taxon>
        <taxon>Fungi</taxon>
        <taxon>Dikarya</taxon>
        <taxon>Ascomycota</taxon>
        <taxon>Pezizomycotina</taxon>
        <taxon>Eurotiomycetes</taxon>
        <taxon>Eurotiomycetidae</taxon>
        <taxon>Eurotiales</taxon>
        <taxon>Aspergillaceae</taxon>
        <taxon>Penicillium</taxon>
    </lineage>
</organism>
<evidence type="ECO:0000256" key="4">
    <source>
        <dbReference type="ARBA" id="ARBA00014848"/>
    </source>
</evidence>
<dbReference type="GO" id="GO:0031491">
    <property type="term" value="F:nucleosome binding"/>
    <property type="evidence" value="ECO:0007669"/>
    <property type="project" value="TreeGrafter"/>
</dbReference>
<feature type="compositionally biased region" description="Acidic residues" evidence="6">
    <location>
        <begin position="413"/>
        <end position="422"/>
    </location>
</feature>
<sequence>MASWVALNVEPDDAVEEEVDDTKELQIEEALKLYQSALKLHAQGPDFYPQAAEAYEALLGSEIFKYPESISDFKQATQPDAHSAGPVDEPPSESIAFNVNDSTSSLFQTLYLSYKNHGKYLLDSLESTLRNAGQDNPQDTAQKTAKATKEALGSFADALERDDTDLNLWRQGARLSSALKSYRLNRFCLESVLADDDNRLEIRSEQLGIEEIFSEERLRNTLTSLFDGLSAFQIPVKKPKKALVKYLKQHEDSYPYLPNLPADLESLDPTKGPLALSASRQEITPSNSTWEAVGKAIRQALDDEDEASLAAAPIQSIHITLPRSGSEAAESIEMDDAEKAPELDSGEPEVKVEDVDMMQENQPATEPDKLAEESTEQPPEAPEEQSFIDQSAEKQLRESLEGLSSVQPPETQAVEDDGDAEENEPKSPSGTRKRSSASAANDEHLEGGRMKSRRTRARESNADALVVPEEIAFDQEKYYESRLEIFVNADDWMFNTVSPLYSKVGIEALGSVQDLRDKTAAAIDSDETPQEPESRLLHDLRGILKGWNDAKSRLMQQKDDLSSLKDIRGTSKSGLAVFLEHSRISTRKQLLHDELSSGEQLNAFSDSVNNEWLHPHETSFEWLKRLLMPEFGELASEWPVMKSTYECFIWPSGLKETILDLLIREDEFIYSRLDELVADLERRVLESNDEAPFHYNTSDFFELEMIQSIYELHLDIFASVENLSSDISQEKRIAQCDRLARWGMLAKSSLDHFIDHCPSDECRQNIALRHLWTSTFHVNLAGESQREHILLCLQDLKLILQSIGDPIINLVNNSAMLEISAATIDQEVLKLKCMDFFAKVFNPESEDPVSLIEAIEPILEPSCIEYAEGSSEQNDLNAPSSHLSEMASFLDRGDATLRLFLWRRLQEAYQAIDYPPKVVSCYLRSIETIMTELEDAKHMEESDGQRQLSLLGWLKSLDGILAKAIPLILQQAEQAYECVDMEHLQASMSALARLVRLLHSFILYEDSVRVGQISGREFRGTLAKSLENFKERMRELYVRCWILQYTLFVEAISQNKDLFDEPLEDRIQLLRCVHNALGIRSMCRYSQKRFLKLMKSELLDLETQGDYEFDVCQVLFDLHGIKFSPFDGTADHGCSPEKLDRPTAIMMIDFVMRQAQKMNMKDLSKSELKTTIEKMQQAIGPAKLPSQSPQMSFNRRVFNAYIKAPVNPSNLLRAVQGVTDLSMMTVPGENAKIAAKGWYFLLGHATLTKFKSQKRLGPGSTSELDDAVNFFRQDLDHGTGRWETWYRLAQAYDAKLEEDITWAADKINNNRSDLATIQRYAIHCYAMAVSTAIRTAEPTTESRSLLSDLYTDFGIRMYSSSREPLSMGAFGLVDFSRHFSNAESQQMYKSQPFKEMSLYSVWNFSSNLLRRAVSDKPNRWITQYFLSKCLWKMYNSDDSKRTTSKRVEMQDVIDALLDSIAALPQRKDSRSDPIFEPHFKLLSVIHKLVVSGKMTPLEGANVLLATPWARKVDAPDSIQGWKTYILEVIKKFKSGDKSNWHHRMSAKAAHVIYDDQKDAPAAVAAKQELSQIFTKTLTIQVWRPEYERPGRHFVYTSRYVYFFVGLLDELDDRTSLDQLLRRVRKKQGDFINHTKLWEDICLTYAKMIRRAAHIKEGHEEGVFKPIGWEEFSTKTARLESLTQLVAESQPLLELIRDSLELKKLNNNLMKVTMFEDLVADLYARIYELNMPQLTEQVNDENKEKMKVDHLLMGGDATTEASTPASSAPAADTPAPRGRTKGIARRDIQKRADTIVNLKLGPRTTAKFATATEPDQPTPRRPSTTATSGPTSAPQEPGTQASATENNDATRQSDPNDAQDSDDEGEDGSKPKDSSEGKPMFPNLHKNVSETGDAEDDGAGSGDEGGDEAEGEEGDEEGDEDEDGNDNGEGEGANEVETGGEEAQEDDDGGDDEMQDDDGENNDDTEHPGPADEPGAPKHEYSKKPDAMDVTPA</sequence>
<feature type="compositionally biased region" description="Basic and acidic residues" evidence="6">
    <location>
        <begin position="1963"/>
        <end position="1986"/>
    </location>
</feature>
<dbReference type="GO" id="GO:0005634">
    <property type="term" value="C:nucleus"/>
    <property type="evidence" value="ECO:0007669"/>
    <property type="project" value="UniProtKB-SubCell"/>
</dbReference>
<feature type="compositionally biased region" description="Acidic residues" evidence="6">
    <location>
        <begin position="1891"/>
        <end position="1962"/>
    </location>
</feature>
<accession>A0A9W9PS25</accession>
<dbReference type="PANTHER" id="PTHR15502:SF7">
    <property type="entry name" value="CALCINEURIN-BINDING PROTEIN CABIN-1"/>
    <property type="match status" value="1"/>
</dbReference>
<dbReference type="Proteomes" id="UP001147746">
    <property type="component" value="Unassembled WGS sequence"/>
</dbReference>
<feature type="compositionally biased region" description="Low complexity" evidence="6">
    <location>
        <begin position="1756"/>
        <end position="1775"/>
    </location>
</feature>
<keyword evidence="8" id="KW-1185">Reference proteome</keyword>
<evidence type="ECO:0000313" key="7">
    <source>
        <dbReference type="EMBL" id="KAJ5308012.1"/>
    </source>
</evidence>
<dbReference type="EMBL" id="JAPZBO010000008">
    <property type="protein sequence ID" value="KAJ5308012.1"/>
    <property type="molecule type" value="Genomic_DNA"/>
</dbReference>
<evidence type="ECO:0000313" key="8">
    <source>
        <dbReference type="Proteomes" id="UP001147746"/>
    </source>
</evidence>
<evidence type="ECO:0000256" key="5">
    <source>
        <dbReference type="ARBA" id="ARBA00023242"/>
    </source>
</evidence>
<feature type="compositionally biased region" description="Acidic residues" evidence="6">
    <location>
        <begin position="1856"/>
        <end position="1865"/>
    </location>
</feature>
<evidence type="ECO:0000256" key="3">
    <source>
        <dbReference type="ARBA" id="ARBA00007335"/>
    </source>
</evidence>
<reference evidence="7" key="1">
    <citation type="submission" date="2022-12" db="EMBL/GenBank/DDBJ databases">
        <authorList>
            <person name="Petersen C."/>
        </authorList>
    </citation>
    <scope>NUCLEOTIDE SEQUENCE</scope>
    <source>
        <strain evidence="7">IBT 21472</strain>
    </source>
</reference>
<feature type="compositionally biased region" description="Polar residues" evidence="6">
    <location>
        <begin position="1836"/>
        <end position="1855"/>
    </location>
</feature>
<feature type="region of interest" description="Disordered" evidence="6">
    <location>
        <begin position="321"/>
        <end position="347"/>
    </location>
</feature>
<reference evidence="7" key="2">
    <citation type="journal article" date="2023" name="IMA Fungus">
        <title>Comparative genomic study of the Penicillium genus elucidates a diverse pangenome and 15 lateral gene transfer events.</title>
        <authorList>
            <person name="Petersen C."/>
            <person name="Sorensen T."/>
            <person name="Nielsen M.R."/>
            <person name="Sondergaard T.E."/>
            <person name="Sorensen J.L."/>
            <person name="Fitzpatrick D.A."/>
            <person name="Frisvad J.C."/>
            <person name="Nielsen K.L."/>
        </authorList>
    </citation>
    <scope>NUCLEOTIDE SEQUENCE</scope>
    <source>
        <strain evidence="7">IBT 21472</strain>
    </source>
</reference>
<gene>
    <name evidence="7" type="ORF">N7476_008668</name>
</gene>
<dbReference type="GO" id="GO:0006325">
    <property type="term" value="P:chromatin organization"/>
    <property type="evidence" value="ECO:0007669"/>
    <property type="project" value="InterPro"/>
</dbReference>
<feature type="region of interest" description="Disordered" evidence="6">
    <location>
        <begin position="1756"/>
        <end position="1992"/>
    </location>
</feature>
<name>A0A9W9PS25_9EURO</name>
<comment type="caution">
    <text evidence="7">The sequence shown here is derived from an EMBL/GenBank/DDBJ whole genome shotgun (WGS) entry which is preliminary data.</text>
</comment>